<feature type="region of interest" description="Disordered" evidence="3">
    <location>
        <begin position="50"/>
        <end position="69"/>
    </location>
</feature>
<dbReference type="PANTHER" id="PTHR24106">
    <property type="entry name" value="NACHT, LRR AND CARD DOMAINS-CONTAINING"/>
    <property type="match status" value="1"/>
</dbReference>
<dbReference type="SMART" id="SM00368">
    <property type="entry name" value="LRR_RI"/>
    <property type="match status" value="2"/>
</dbReference>
<comment type="caution">
    <text evidence="5">The sequence shown here is derived from an EMBL/GenBank/DDBJ whole genome shotgun (WGS) entry which is preliminary data.</text>
</comment>
<feature type="domain" description="FISNA" evidence="4">
    <location>
        <begin position="182"/>
        <end position="251"/>
    </location>
</feature>
<keyword evidence="6" id="KW-1185">Reference proteome</keyword>
<evidence type="ECO:0000256" key="2">
    <source>
        <dbReference type="ARBA" id="ARBA00022737"/>
    </source>
</evidence>
<keyword evidence="1" id="KW-0433">Leucine-rich repeat</keyword>
<dbReference type="Pfam" id="PF14484">
    <property type="entry name" value="FISNA"/>
    <property type="match status" value="1"/>
</dbReference>
<dbReference type="InterPro" id="IPR051261">
    <property type="entry name" value="NLR"/>
</dbReference>
<reference evidence="5 6" key="1">
    <citation type="submission" date="2023-09" db="EMBL/GenBank/DDBJ databases">
        <authorList>
            <person name="Wang M."/>
        </authorList>
    </citation>
    <scope>NUCLEOTIDE SEQUENCE [LARGE SCALE GENOMIC DNA]</scope>
    <source>
        <strain evidence="5">GT-2023</strain>
        <tissue evidence="5">Liver</tissue>
    </source>
</reference>
<accession>A0ABR3LE00</accession>
<dbReference type="EMBL" id="JAYMGO010000022">
    <property type="protein sequence ID" value="KAL1250620.1"/>
    <property type="molecule type" value="Genomic_DNA"/>
</dbReference>
<evidence type="ECO:0000313" key="5">
    <source>
        <dbReference type="EMBL" id="KAL1250620.1"/>
    </source>
</evidence>
<organism evidence="5 6">
    <name type="scientific">Cirrhinus molitorella</name>
    <name type="common">mud carp</name>
    <dbReference type="NCBI Taxonomy" id="172907"/>
    <lineage>
        <taxon>Eukaryota</taxon>
        <taxon>Metazoa</taxon>
        <taxon>Chordata</taxon>
        <taxon>Craniata</taxon>
        <taxon>Vertebrata</taxon>
        <taxon>Euteleostomi</taxon>
        <taxon>Actinopterygii</taxon>
        <taxon>Neopterygii</taxon>
        <taxon>Teleostei</taxon>
        <taxon>Ostariophysi</taxon>
        <taxon>Cypriniformes</taxon>
        <taxon>Cyprinidae</taxon>
        <taxon>Labeoninae</taxon>
        <taxon>Labeonini</taxon>
        <taxon>Cirrhinus</taxon>
    </lineage>
</organism>
<sequence length="331" mass="37896">MAFRHDTQKKTVKSLIQEGESDLPEHIDVSVRKKQPMDVSDLCREEDSSVESRLWQNESPEPSCVSMKSDASVGQPYNFSLGDSSADLSQKHKGPELHTAKKNLDSIFKELEHKIISELKSFKRLLSPDYPECSERDRYDDEGHSRVREGLLKITLLILRKMNQTDLANTLQTKLMPVYQQKLKSRLQDKYQRISEGMSNHGDSTRLNEIYTELYITEGGSGEVNNEHEWSALVFVLLNSEEELDEFKLWKYDQSEECLLRLLPVIKASRKVKLYNCSIEEEGCAALISALRSNPSHLRELDLSLNKPGDSGVNLLCALLEDPHCKLEKLW</sequence>
<dbReference type="SUPFAM" id="SSF52047">
    <property type="entry name" value="RNI-like"/>
    <property type="match status" value="1"/>
</dbReference>
<dbReference type="InterPro" id="IPR029495">
    <property type="entry name" value="NACHT-assoc"/>
</dbReference>
<evidence type="ECO:0000259" key="4">
    <source>
        <dbReference type="SMART" id="SM01288"/>
    </source>
</evidence>
<evidence type="ECO:0000256" key="1">
    <source>
        <dbReference type="ARBA" id="ARBA00022614"/>
    </source>
</evidence>
<name>A0ABR3LE00_9TELE</name>
<gene>
    <name evidence="5" type="ORF">QQF64_018416</name>
</gene>
<keyword evidence="2" id="KW-0677">Repeat</keyword>
<dbReference type="Proteomes" id="UP001558613">
    <property type="component" value="Unassembled WGS sequence"/>
</dbReference>
<evidence type="ECO:0000256" key="3">
    <source>
        <dbReference type="SAM" id="MobiDB-lite"/>
    </source>
</evidence>
<evidence type="ECO:0000313" key="6">
    <source>
        <dbReference type="Proteomes" id="UP001558613"/>
    </source>
</evidence>
<dbReference type="SMART" id="SM01288">
    <property type="entry name" value="FISNA"/>
    <property type="match status" value="1"/>
</dbReference>
<dbReference type="InterPro" id="IPR032675">
    <property type="entry name" value="LRR_dom_sf"/>
</dbReference>
<protein>
    <recommendedName>
        <fullName evidence="4">FISNA domain-containing protein</fullName>
    </recommendedName>
</protein>
<feature type="region of interest" description="Disordered" evidence="3">
    <location>
        <begin position="1"/>
        <end position="41"/>
    </location>
</feature>
<proteinExistence type="predicted"/>
<dbReference type="Gene3D" id="3.80.10.10">
    <property type="entry name" value="Ribonuclease Inhibitor"/>
    <property type="match status" value="1"/>
</dbReference>